<dbReference type="PANTHER" id="PTHR47416">
    <property type="entry name" value="BASIC-LEUCINE ZIPPER TRANSCRIPTION FACTOR F-RELATED"/>
    <property type="match status" value="1"/>
</dbReference>
<protein>
    <submittedName>
        <fullName evidence="17">Putative bZIP transcription factor family protein 10</fullName>
    </submittedName>
</protein>
<dbReference type="SUPFAM" id="SSF57959">
    <property type="entry name" value="Leucine zipper domain"/>
    <property type="match status" value="1"/>
</dbReference>
<feature type="region of interest" description="Disordered" evidence="14">
    <location>
        <begin position="185"/>
        <end position="209"/>
    </location>
</feature>
<comment type="similarity">
    <text evidence="3">Belongs to the bZIP family.</text>
</comment>
<reference evidence="17" key="1">
    <citation type="submission" date="2019-08" db="EMBL/GenBank/DDBJ databases">
        <title>Reference gene set and small RNA set construction with multiple tissues from Davidia involucrata Baill.</title>
        <authorList>
            <person name="Yang H."/>
            <person name="Zhou C."/>
            <person name="Li G."/>
            <person name="Wang J."/>
            <person name="Gao P."/>
            <person name="Wang M."/>
            <person name="Wang R."/>
            <person name="Zhao Y."/>
        </authorList>
    </citation>
    <scope>NUCLEOTIDE SEQUENCE</scope>
    <source>
        <tissue evidence="17">Mixed with DoveR01_LX</tissue>
    </source>
</reference>
<comment type="subcellular location">
    <subcellularLocation>
        <location evidence="2">Endoplasmic reticulum membrane</location>
        <topology evidence="2">Single-pass membrane protein</topology>
    </subcellularLocation>
    <subcellularLocation>
        <location evidence="1">Nucleus</location>
    </subcellularLocation>
</comment>
<keyword evidence="6 15" id="KW-1133">Transmembrane helix</keyword>
<organism evidence="17">
    <name type="scientific">Davidia involucrata</name>
    <name type="common">Dove tree</name>
    <dbReference type="NCBI Taxonomy" id="16924"/>
    <lineage>
        <taxon>Eukaryota</taxon>
        <taxon>Viridiplantae</taxon>
        <taxon>Streptophyta</taxon>
        <taxon>Embryophyta</taxon>
        <taxon>Tracheophyta</taxon>
        <taxon>Spermatophyta</taxon>
        <taxon>Magnoliopsida</taxon>
        <taxon>eudicotyledons</taxon>
        <taxon>Gunneridae</taxon>
        <taxon>Pentapetalae</taxon>
        <taxon>asterids</taxon>
        <taxon>Cornales</taxon>
        <taxon>Nyssaceae</taxon>
        <taxon>Davidia</taxon>
    </lineage>
</organism>
<feature type="region of interest" description="Disordered" evidence="14">
    <location>
        <begin position="87"/>
        <end position="142"/>
    </location>
</feature>
<sequence>MVDPSVADPIPPNSYLPTATADDFDCLPIPPLDATVFSDYLNLPDDFISDLGAFDDVEDFDFTLDDFYFPSENEDFLSTLPASFEPPGLNPAQISADPSPKNTRVSNCPSQESGGFDQGRSEPELYQISGDQSSSGARVLNSLDSGGRDLDFTGVLNVPFSESGGFDRECSQESGNECSDVARVLNYPSPDSENHNREISGPASSQDSGNCGFAVSEALNYPSPDSGNCARSVASSPNFVNNSIGGFVDQKIELEELSNNCLLKRKKENEDLNSESRTSKYRRSNGGENANPPYGLNATSKEEEKRKARLMRNRESAQLSRQRKKHHVEELEDKVRTMHSTIQDLNTKISYIMAENASLRQQLSGGGGAMCPPPGMYPHPPMAPMGYPWMPCPPYVVKPQGSQIPLVPIPRLKPQQPAKAKKVETKGKTKKVASVSFLGLLFFIILFGGLVPMVNLKYRGLQDGSNYTRFYDQDQHRGSGKVLKVNGHLNGTDQNIGMRLSNNGKFGTGKDFTNSNSIHHGAGSNVEPKDRGSHPLAGSDEFVRLGNASEPLVASLYVPRNDKLVKIDGNLIIHSVLASEKAMASREAPGMKSGRETGLALARNLAPAIPVSERNNGRHPLMYRSPTERQRALASGAAEKDNLKSKMADGKLQQWFREGLAGPMLHSGMCTEVFNFDVSPASAPGVIIPATSVRNISAEHHQNSTHLSKGKNRRILRGLPIPLPGSIHNITKEHVGRKSEKENFHGSNSLSSMVVSVLVDPKETGDSDGDGMMGPKSLSRIFVVVLLDGVKYVTYSCMLPFKGSGHHLVTT</sequence>
<evidence type="ECO:0000256" key="5">
    <source>
        <dbReference type="ARBA" id="ARBA00022824"/>
    </source>
</evidence>
<dbReference type="GO" id="GO:0006950">
    <property type="term" value="P:response to stress"/>
    <property type="evidence" value="ECO:0007669"/>
    <property type="project" value="UniProtKB-ARBA"/>
</dbReference>
<evidence type="ECO:0000256" key="3">
    <source>
        <dbReference type="ARBA" id="ARBA00007163"/>
    </source>
</evidence>
<dbReference type="EMBL" id="GHES01005057">
    <property type="protein sequence ID" value="MPA35616.1"/>
    <property type="molecule type" value="Transcribed_RNA"/>
</dbReference>
<dbReference type="InterPro" id="IPR046347">
    <property type="entry name" value="bZIP_sf"/>
</dbReference>
<keyword evidence="10" id="KW-0804">Transcription</keyword>
<feature type="domain" description="BZIP" evidence="16">
    <location>
        <begin position="303"/>
        <end position="363"/>
    </location>
</feature>
<comment type="subunit">
    <text evidence="13">Interacts with BZIP28.</text>
</comment>
<feature type="region of interest" description="Disordered" evidence="14">
    <location>
        <begin position="269"/>
        <end position="306"/>
    </location>
</feature>
<evidence type="ECO:0000256" key="4">
    <source>
        <dbReference type="ARBA" id="ARBA00022692"/>
    </source>
</evidence>
<dbReference type="Gene3D" id="1.20.5.170">
    <property type="match status" value="1"/>
</dbReference>
<feature type="compositionally biased region" description="Polar residues" evidence="14">
    <location>
        <begin position="508"/>
        <end position="518"/>
    </location>
</feature>
<dbReference type="SMART" id="SM00338">
    <property type="entry name" value="BRLZ"/>
    <property type="match status" value="1"/>
</dbReference>
<keyword evidence="12" id="KW-0539">Nucleus</keyword>
<evidence type="ECO:0000259" key="16">
    <source>
        <dbReference type="PROSITE" id="PS50217"/>
    </source>
</evidence>
<evidence type="ECO:0000256" key="2">
    <source>
        <dbReference type="ARBA" id="ARBA00004389"/>
    </source>
</evidence>
<dbReference type="FunFam" id="1.20.5.170:FF:000085">
    <property type="entry name" value="bZIP transcription factor 49"/>
    <property type="match status" value="1"/>
</dbReference>
<evidence type="ECO:0000256" key="1">
    <source>
        <dbReference type="ARBA" id="ARBA00004123"/>
    </source>
</evidence>
<evidence type="ECO:0000256" key="10">
    <source>
        <dbReference type="ARBA" id="ARBA00023163"/>
    </source>
</evidence>
<dbReference type="GO" id="GO:0003677">
    <property type="term" value="F:DNA binding"/>
    <property type="evidence" value="ECO:0007669"/>
    <property type="project" value="UniProtKB-KW"/>
</dbReference>
<evidence type="ECO:0000256" key="12">
    <source>
        <dbReference type="ARBA" id="ARBA00023242"/>
    </source>
</evidence>
<accession>A0A5B6YW90</accession>
<dbReference type="GO" id="GO:0005634">
    <property type="term" value="C:nucleus"/>
    <property type="evidence" value="ECO:0007669"/>
    <property type="project" value="UniProtKB-SubCell"/>
</dbReference>
<dbReference type="PROSITE" id="PS50217">
    <property type="entry name" value="BZIP"/>
    <property type="match status" value="1"/>
</dbReference>
<dbReference type="Pfam" id="PF00170">
    <property type="entry name" value="bZIP_1"/>
    <property type="match status" value="1"/>
</dbReference>
<dbReference type="GO" id="GO:0003700">
    <property type="term" value="F:DNA-binding transcription factor activity"/>
    <property type="evidence" value="ECO:0007669"/>
    <property type="project" value="InterPro"/>
</dbReference>
<keyword evidence="5" id="KW-0256">Endoplasmic reticulum</keyword>
<dbReference type="CDD" id="cd14704">
    <property type="entry name" value="bZIP_HY5-like"/>
    <property type="match status" value="1"/>
</dbReference>
<evidence type="ECO:0000256" key="15">
    <source>
        <dbReference type="SAM" id="Phobius"/>
    </source>
</evidence>
<feature type="region of interest" description="Disordered" evidence="14">
    <location>
        <begin position="611"/>
        <end position="641"/>
    </location>
</feature>
<name>A0A5B6YW90_DAVIN</name>
<keyword evidence="7" id="KW-0805">Transcription regulation</keyword>
<gene>
    <name evidence="17" type="ORF">Din_005057</name>
</gene>
<proteinExistence type="inferred from homology"/>
<evidence type="ECO:0000256" key="9">
    <source>
        <dbReference type="ARBA" id="ARBA00023136"/>
    </source>
</evidence>
<evidence type="ECO:0000256" key="6">
    <source>
        <dbReference type="ARBA" id="ARBA00022989"/>
    </source>
</evidence>
<dbReference type="PANTHER" id="PTHR47416:SF3">
    <property type="entry name" value="BZIP TRANSCRIPTION FACTOR 17-RELATED"/>
    <property type="match status" value="1"/>
</dbReference>
<feature type="region of interest" description="Disordered" evidence="14">
    <location>
        <begin position="508"/>
        <end position="538"/>
    </location>
</feature>
<dbReference type="GO" id="GO:0005789">
    <property type="term" value="C:endoplasmic reticulum membrane"/>
    <property type="evidence" value="ECO:0007669"/>
    <property type="project" value="UniProtKB-SubCell"/>
</dbReference>
<evidence type="ECO:0000256" key="11">
    <source>
        <dbReference type="ARBA" id="ARBA00023180"/>
    </source>
</evidence>
<feature type="compositionally biased region" description="Polar residues" evidence="14">
    <location>
        <begin position="100"/>
        <end position="113"/>
    </location>
</feature>
<evidence type="ECO:0000313" key="17">
    <source>
        <dbReference type="EMBL" id="MPA35616.1"/>
    </source>
</evidence>
<evidence type="ECO:0000256" key="13">
    <source>
        <dbReference type="ARBA" id="ARBA00065888"/>
    </source>
</evidence>
<keyword evidence="9 15" id="KW-0472">Membrane</keyword>
<evidence type="ECO:0000256" key="8">
    <source>
        <dbReference type="ARBA" id="ARBA00023125"/>
    </source>
</evidence>
<evidence type="ECO:0000256" key="7">
    <source>
        <dbReference type="ARBA" id="ARBA00023015"/>
    </source>
</evidence>
<evidence type="ECO:0000256" key="14">
    <source>
        <dbReference type="SAM" id="MobiDB-lite"/>
    </source>
</evidence>
<keyword evidence="4 15" id="KW-0812">Transmembrane</keyword>
<keyword evidence="11" id="KW-0325">Glycoprotein</keyword>
<keyword evidence="8" id="KW-0238">DNA-binding</keyword>
<feature type="transmembrane region" description="Helical" evidence="15">
    <location>
        <begin position="432"/>
        <end position="451"/>
    </location>
</feature>
<dbReference type="InterPro" id="IPR004827">
    <property type="entry name" value="bZIP"/>
</dbReference>
<dbReference type="AlphaFoldDB" id="A0A5B6YW90"/>